<gene>
    <name evidence="2" type="ORF">L207DRAFT_572177</name>
</gene>
<dbReference type="EMBL" id="KZ613959">
    <property type="protein sequence ID" value="PMD32407.1"/>
    <property type="molecule type" value="Genomic_DNA"/>
</dbReference>
<dbReference type="PANTHER" id="PTHR33112">
    <property type="entry name" value="DOMAIN PROTEIN, PUTATIVE-RELATED"/>
    <property type="match status" value="1"/>
</dbReference>
<dbReference type="InterPro" id="IPR010730">
    <property type="entry name" value="HET"/>
</dbReference>
<evidence type="ECO:0000259" key="1">
    <source>
        <dbReference type="Pfam" id="PF06985"/>
    </source>
</evidence>
<keyword evidence="3" id="KW-1185">Reference proteome</keyword>
<dbReference type="STRING" id="1149755.A0A2J6R1L0"/>
<name>A0A2J6R1L0_HYAVF</name>
<evidence type="ECO:0000313" key="2">
    <source>
        <dbReference type="EMBL" id="PMD32407.1"/>
    </source>
</evidence>
<feature type="domain" description="Heterokaryon incompatibility" evidence="1">
    <location>
        <begin position="209"/>
        <end position="352"/>
    </location>
</feature>
<dbReference type="Pfam" id="PF06985">
    <property type="entry name" value="HET"/>
    <property type="match status" value="1"/>
</dbReference>
<proteinExistence type="predicted"/>
<dbReference type="AlphaFoldDB" id="A0A2J6R1L0"/>
<accession>A0A2J6R1L0</accession>
<dbReference type="PANTHER" id="PTHR33112:SF10">
    <property type="entry name" value="TOL"/>
    <property type="match status" value="1"/>
</dbReference>
<evidence type="ECO:0000313" key="3">
    <source>
        <dbReference type="Proteomes" id="UP000235786"/>
    </source>
</evidence>
<organism evidence="2 3">
    <name type="scientific">Hyaloscypha variabilis (strain UAMH 11265 / GT02V1 / F)</name>
    <name type="common">Meliniomyces variabilis</name>
    <dbReference type="NCBI Taxonomy" id="1149755"/>
    <lineage>
        <taxon>Eukaryota</taxon>
        <taxon>Fungi</taxon>
        <taxon>Dikarya</taxon>
        <taxon>Ascomycota</taxon>
        <taxon>Pezizomycotina</taxon>
        <taxon>Leotiomycetes</taxon>
        <taxon>Helotiales</taxon>
        <taxon>Hyaloscyphaceae</taxon>
        <taxon>Hyaloscypha</taxon>
        <taxon>Hyaloscypha variabilis</taxon>
    </lineage>
</organism>
<protein>
    <submittedName>
        <fullName evidence="2">HET-domain-containing protein</fullName>
    </submittedName>
</protein>
<dbReference type="OrthoDB" id="5362512at2759"/>
<reference evidence="2 3" key="1">
    <citation type="submission" date="2016-04" db="EMBL/GenBank/DDBJ databases">
        <title>A degradative enzymes factory behind the ericoid mycorrhizal symbiosis.</title>
        <authorList>
            <consortium name="DOE Joint Genome Institute"/>
            <person name="Martino E."/>
            <person name="Morin E."/>
            <person name="Grelet G."/>
            <person name="Kuo A."/>
            <person name="Kohler A."/>
            <person name="Daghino S."/>
            <person name="Barry K."/>
            <person name="Choi C."/>
            <person name="Cichocki N."/>
            <person name="Clum A."/>
            <person name="Copeland A."/>
            <person name="Hainaut M."/>
            <person name="Haridas S."/>
            <person name="Labutti K."/>
            <person name="Lindquist E."/>
            <person name="Lipzen A."/>
            <person name="Khouja H.-R."/>
            <person name="Murat C."/>
            <person name="Ohm R."/>
            <person name="Olson A."/>
            <person name="Spatafora J."/>
            <person name="Veneault-Fourrey C."/>
            <person name="Henrissat B."/>
            <person name="Grigoriev I."/>
            <person name="Martin F."/>
            <person name="Perotto S."/>
        </authorList>
    </citation>
    <scope>NUCLEOTIDE SEQUENCE [LARGE SCALE GENOMIC DNA]</scope>
    <source>
        <strain evidence="2 3">F</strain>
    </source>
</reference>
<dbReference type="Proteomes" id="UP000235786">
    <property type="component" value="Unassembled WGS sequence"/>
</dbReference>
<sequence>MSNSVSDSRLVAVKSGFLCLRCQSVFSLPSGEVDRHSMLYLRCTISIDVSDLKEAAAQECYVCWRLFWVALQELDCAGNHHRQIFVGYYLALEEQKGFSSWYESTLGASLKRSPKAGLLGSTQIHFQRIKYGDTWTLGQLTSISTDSQETVDFVKRELKTCDEGHQLCATYRPKSLWYPTRLIDLEVSHGNSEGARVVLTTHAEIEGPYISLSHCWGSGNILKLTEATLAQLLARIPISQIPKTFSDAIKFTRALGIRYIWIDSLCIIQDSQEDWIHESSTMYMVYQHAYCNIAATQARNGDDGLFSNRPIPTDLELKYGSDCGIFRLFETHDWNRTINCAPLNQRGWVIQERIMSPRVIHFAKGEVSWDCYKFSACETVPTGDPGFMYFDGNKKKSLGLLNSSASELKRINTWFTIAQTYSASKLTFPDKDKIISISSVARYLEDIWGMEYCAGMWRAHLELQLAWRRDLKNGTRTSTPDKLRAPSWSWLSYDSRVSANFDMTGRDHAVARATKVQLEQGTSEADNIIIRGYIELLCVLFPMECDDEEKEEGYHWHLAGNLNDSKAILCSPDFDYSDSHLGPLFLIPLYITYLMFRKYCSGIIISQLEGPGENYVRCGMCQLDVHKAYDGRRKMQDLEKFCLDDKNKQVIRLV</sequence>